<evidence type="ECO:0000256" key="1">
    <source>
        <dbReference type="ARBA" id="ARBA00006484"/>
    </source>
</evidence>
<reference evidence="6 7" key="1">
    <citation type="submission" date="2017-11" db="EMBL/GenBank/DDBJ databases">
        <title>Streptomyces carmine sp. nov., a novel actinomycete isolated from Sophora alopecuroides in Xinjiang, China.</title>
        <authorList>
            <person name="Wang Y."/>
            <person name="Luo X."/>
            <person name="Wan C."/>
            <person name="Zhang L."/>
        </authorList>
    </citation>
    <scope>NUCLEOTIDE SEQUENCE [LARGE SCALE GENOMIC DNA]</scope>
    <source>
        <strain evidence="6 7">TRM SA0054</strain>
    </source>
</reference>
<dbReference type="InterPro" id="IPR057326">
    <property type="entry name" value="KR_dom"/>
</dbReference>
<evidence type="ECO:0000256" key="4">
    <source>
        <dbReference type="SAM" id="MobiDB-lite"/>
    </source>
</evidence>
<dbReference type="PRINTS" id="PR00081">
    <property type="entry name" value="GDHRDH"/>
</dbReference>
<feature type="region of interest" description="Disordered" evidence="4">
    <location>
        <begin position="284"/>
        <end position="313"/>
    </location>
</feature>
<dbReference type="AlphaFoldDB" id="A0A2M8LSH8"/>
<dbReference type="GO" id="GO:0016020">
    <property type="term" value="C:membrane"/>
    <property type="evidence" value="ECO:0007669"/>
    <property type="project" value="TreeGrafter"/>
</dbReference>
<dbReference type="GO" id="GO:0016491">
    <property type="term" value="F:oxidoreductase activity"/>
    <property type="evidence" value="ECO:0007669"/>
    <property type="project" value="UniProtKB-KW"/>
</dbReference>
<comment type="caution">
    <text evidence="6">The sequence shown here is derived from an EMBL/GenBank/DDBJ whole genome shotgun (WGS) entry which is preliminary data.</text>
</comment>
<dbReference type="PRINTS" id="PR00080">
    <property type="entry name" value="SDRFAMILY"/>
</dbReference>
<dbReference type="InterPro" id="IPR002347">
    <property type="entry name" value="SDR_fam"/>
</dbReference>
<dbReference type="InterPro" id="IPR036291">
    <property type="entry name" value="NAD(P)-bd_dom_sf"/>
</dbReference>
<organism evidence="6 7">
    <name type="scientific">Streptomyces carminius</name>
    <dbReference type="NCBI Taxonomy" id="2665496"/>
    <lineage>
        <taxon>Bacteria</taxon>
        <taxon>Bacillati</taxon>
        <taxon>Actinomycetota</taxon>
        <taxon>Actinomycetes</taxon>
        <taxon>Kitasatosporales</taxon>
        <taxon>Streptomycetaceae</taxon>
        <taxon>Streptomyces</taxon>
    </lineage>
</organism>
<feature type="region of interest" description="Disordered" evidence="4">
    <location>
        <begin position="1"/>
        <end position="33"/>
    </location>
</feature>
<feature type="compositionally biased region" description="Basic and acidic residues" evidence="4">
    <location>
        <begin position="1"/>
        <end position="18"/>
    </location>
</feature>
<dbReference type="CDD" id="cd05233">
    <property type="entry name" value="SDR_c"/>
    <property type="match status" value="1"/>
</dbReference>
<dbReference type="SUPFAM" id="SSF51735">
    <property type="entry name" value="NAD(P)-binding Rossmann-fold domains"/>
    <property type="match status" value="1"/>
</dbReference>
<evidence type="ECO:0000313" key="7">
    <source>
        <dbReference type="Proteomes" id="UP000230407"/>
    </source>
</evidence>
<dbReference type="SMART" id="SM00822">
    <property type="entry name" value="PKS_KR"/>
    <property type="match status" value="1"/>
</dbReference>
<evidence type="ECO:0000256" key="3">
    <source>
        <dbReference type="RuleBase" id="RU000363"/>
    </source>
</evidence>
<dbReference type="Pfam" id="PF00106">
    <property type="entry name" value="adh_short"/>
    <property type="match status" value="1"/>
</dbReference>
<keyword evidence="7" id="KW-1185">Reference proteome</keyword>
<accession>A0A2M8LSH8</accession>
<name>A0A2M8LSH8_9ACTN</name>
<feature type="domain" description="Ketoreductase" evidence="5">
    <location>
        <begin position="37"/>
        <end position="221"/>
    </location>
</feature>
<dbReference type="Gene3D" id="3.40.50.720">
    <property type="entry name" value="NAD(P)-binding Rossmann-like Domain"/>
    <property type="match status" value="1"/>
</dbReference>
<sequence length="313" mass="33385">MAEYRAADRTDGRTDNRAEAVASAPGKTGGDRPLTGRLALITGASSGIGASTAVELARAGADVALVGRRENLLAQVRRRVLDEQVAGHAVPMDLSVPDAPSRLVERVRETAGRDVDILVNNAAVARSGPLHQVAPRHWDLALRMNLTVPFQLANALLPAMRERGHGWVVNIGSVGGLRPLPGAGPYSVSKHALHYLTELLDLENRPAGVRALCLCPGWVRTEMALEPEQVGVDEELLVSADEFAQVVRWAVTLPARVSVGPVIPVYPTSDRAALDTVWQRLLGGARQPWEGPPDSPEPRENGTTDRNAPSPAG</sequence>
<dbReference type="PANTHER" id="PTHR44196:SF1">
    <property type="entry name" value="DEHYDROGENASE_REDUCTASE SDR FAMILY MEMBER 7B"/>
    <property type="match status" value="1"/>
</dbReference>
<keyword evidence="2" id="KW-0560">Oxidoreductase</keyword>
<dbReference type="EMBL" id="PGGW01000067">
    <property type="protein sequence ID" value="PJE94907.1"/>
    <property type="molecule type" value="Genomic_DNA"/>
</dbReference>
<evidence type="ECO:0000256" key="2">
    <source>
        <dbReference type="ARBA" id="ARBA00023002"/>
    </source>
</evidence>
<dbReference type="RefSeq" id="WP_100204163.1">
    <property type="nucleotide sequence ID" value="NZ_PGGW01000067.1"/>
</dbReference>
<proteinExistence type="inferred from homology"/>
<gene>
    <name evidence="6" type="ORF">CUT44_24825</name>
</gene>
<evidence type="ECO:0000313" key="6">
    <source>
        <dbReference type="EMBL" id="PJE94907.1"/>
    </source>
</evidence>
<dbReference type="Proteomes" id="UP000230407">
    <property type="component" value="Unassembled WGS sequence"/>
</dbReference>
<protein>
    <submittedName>
        <fullName evidence="6">Acetoacetyl-CoA reductase</fullName>
    </submittedName>
</protein>
<dbReference type="PANTHER" id="PTHR44196">
    <property type="entry name" value="DEHYDROGENASE/REDUCTASE SDR FAMILY MEMBER 7B"/>
    <property type="match status" value="1"/>
</dbReference>
<evidence type="ECO:0000259" key="5">
    <source>
        <dbReference type="SMART" id="SM00822"/>
    </source>
</evidence>
<comment type="similarity">
    <text evidence="1 3">Belongs to the short-chain dehydrogenases/reductases (SDR) family.</text>
</comment>